<dbReference type="Proteomes" id="UP000282876">
    <property type="component" value="Unassembled WGS sequence"/>
</dbReference>
<feature type="region of interest" description="Disordered" evidence="1">
    <location>
        <begin position="216"/>
        <end position="240"/>
    </location>
</feature>
<keyword evidence="2" id="KW-0732">Signal</keyword>
<dbReference type="VEuPathDB" id="MicrosporidiaDB:TUBRATIS_15880"/>
<protein>
    <submittedName>
        <fullName evidence="3">Uncharacterized protein</fullName>
    </submittedName>
</protein>
<dbReference type="AlphaFoldDB" id="A0A437ALU3"/>
<proteinExistence type="predicted"/>
<feature type="signal peptide" evidence="2">
    <location>
        <begin position="1"/>
        <end position="18"/>
    </location>
</feature>
<evidence type="ECO:0000256" key="1">
    <source>
        <dbReference type="SAM" id="MobiDB-lite"/>
    </source>
</evidence>
<accession>A0A437ALU3</accession>
<feature type="chain" id="PRO_5018968269" evidence="2">
    <location>
        <begin position="19"/>
        <end position="611"/>
    </location>
</feature>
<name>A0A437ALU3_9MICR</name>
<evidence type="ECO:0000313" key="4">
    <source>
        <dbReference type="Proteomes" id="UP000282876"/>
    </source>
</evidence>
<reference evidence="3 4" key="1">
    <citation type="submission" date="2018-10" db="EMBL/GenBank/DDBJ databases">
        <title>Draft genome sequence of the microsporidian Tubulinosema ratisbonensis.</title>
        <authorList>
            <person name="Polonais V."/>
            <person name="Peyretaillade E."/>
            <person name="Niehus S."/>
            <person name="Wawrzyniak I."/>
            <person name="Franchet A."/>
            <person name="Gaspin C."/>
            <person name="Reichstadt M."/>
            <person name="Belser C."/>
            <person name="Labadie K."/>
            <person name="Delbac F."/>
            <person name="Ferrandon D."/>
        </authorList>
    </citation>
    <scope>NUCLEOTIDE SEQUENCE [LARGE SCALE GENOMIC DNA]</scope>
    <source>
        <strain evidence="3 4">Franzen</strain>
    </source>
</reference>
<sequence length="611" mass="71165">MTWDNAFILLIMCLVKTAIRNKEWEEFLSDKAFCEEIRRQIEVRNLEYQNNCLSKILLYQRMLMQLRNKDINWMNPNYYQGTDQDYGDFLALTDPNIEKKTKSVSLIDNGMTKQILYNDEGLTEHEVGYFDCESSVKADKSRENNFRNISETGCKNLDPWQIELIGMECRRRIALDNQKKQKDYSPDTDFYWGSMDTNNDDHSAILKQIDPLKREETLPEKKSIGNRGITSSTSPNKSRSELFLDKDISKLSRLTPNQPQQPKWQKTGIGLDSLSELQTNTLSLTVQKNNEERKNPPLFLDIYSNLNESEESYVFEKESKKFYLNNPNERFLCPNPLFEINPQNTEKVEEIQDLIDLRENPPSPNSTSASGIHLQERVSEEYPQKQPISVIVEYHYLENKKVPSSESCLKLCCQKNIRKYARKCLRVDLTEVFIKEKNNTDFCYLEPDEFRRSVVSYFSKNSKIDTTAEIIADTIFSHLINKSPINVITVAVLLKFFLKDFEKLGNFCSENHTTVNFFNPENKSYVKPNIKLSIIASIAWWNLQKYELSSFSKTLFIIFDAVLRNFLAVANLQYIDPSYLLYSFTQKIIEGMRYFVCQASDRGVTGLKVVN</sequence>
<gene>
    <name evidence="3" type="ORF">TUBRATIS_15880</name>
</gene>
<dbReference type="EMBL" id="RCSS01000359">
    <property type="protein sequence ID" value="RVD91936.1"/>
    <property type="molecule type" value="Genomic_DNA"/>
</dbReference>
<feature type="compositionally biased region" description="Polar residues" evidence="1">
    <location>
        <begin position="228"/>
        <end position="237"/>
    </location>
</feature>
<organism evidence="3 4">
    <name type="scientific">Tubulinosema ratisbonensis</name>
    <dbReference type="NCBI Taxonomy" id="291195"/>
    <lineage>
        <taxon>Eukaryota</taxon>
        <taxon>Fungi</taxon>
        <taxon>Fungi incertae sedis</taxon>
        <taxon>Microsporidia</taxon>
        <taxon>Tubulinosematoidea</taxon>
        <taxon>Tubulinosematidae</taxon>
        <taxon>Tubulinosema</taxon>
    </lineage>
</organism>
<comment type="caution">
    <text evidence="3">The sequence shown here is derived from an EMBL/GenBank/DDBJ whole genome shotgun (WGS) entry which is preliminary data.</text>
</comment>
<evidence type="ECO:0000256" key="2">
    <source>
        <dbReference type="SAM" id="SignalP"/>
    </source>
</evidence>
<evidence type="ECO:0000313" key="3">
    <source>
        <dbReference type="EMBL" id="RVD91936.1"/>
    </source>
</evidence>
<keyword evidence="4" id="KW-1185">Reference proteome</keyword>